<feature type="region of interest" description="Disordered" evidence="1">
    <location>
        <begin position="307"/>
        <end position="328"/>
    </location>
</feature>
<dbReference type="SUPFAM" id="SSF52980">
    <property type="entry name" value="Restriction endonuclease-like"/>
    <property type="match status" value="1"/>
</dbReference>
<evidence type="ECO:0000256" key="1">
    <source>
        <dbReference type="SAM" id="MobiDB-lite"/>
    </source>
</evidence>
<dbReference type="KEGG" id="mik:FOE78_21975"/>
<feature type="domain" description="DUF559" evidence="2">
    <location>
        <begin position="248"/>
        <end position="304"/>
    </location>
</feature>
<dbReference type="Gene3D" id="3.40.960.10">
    <property type="entry name" value="VSR Endonuclease"/>
    <property type="match status" value="1"/>
</dbReference>
<sequence length="328" mass="36719">MAQGWRVARSRFARELATAAKPLRVEELRSQGVGRGALRGAKWRKAGYGVYAPTNGAAPTTAQRIVDCVAELGDDVVIGGWAAAYVLGVDWLDGLDPFSLRPLPIDVLTDRLKRRSTSTKRFHRLGPMSRIQQRNGIRITGPIRSSIDGARWATSLPEAIVFVDSVLAFLAVRDADLASYLAEHPGISGHARAEHAVKLARRDVRSPWESRLRYCYRFDAGLPEPLINSSVFSARNASLLGIPDLFDPDAALAVEYDGDQHRDRQQHRLDNLREEALESANVTVVRVTKADIIRDRRGLRRRILDGHRRGTQRNRSHDSWTLIDPDRR</sequence>
<reference evidence="3 4" key="1">
    <citation type="submission" date="2019-07" db="EMBL/GenBank/DDBJ databases">
        <title>Microlunatus dokdonensis sp. nov. isolated from the rhizospheric soil of the wild plant Elymus tsukushiensis.</title>
        <authorList>
            <person name="Ghim S.-Y."/>
            <person name="Hwang Y.-J."/>
            <person name="Son J.-S."/>
            <person name="Shin J.-H."/>
        </authorList>
    </citation>
    <scope>NUCLEOTIDE SEQUENCE [LARGE SCALE GENOMIC DNA]</scope>
    <source>
        <strain evidence="3 4">KUDC0627</strain>
    </source>
</reference>
<evidence type="ECO:0000259" key="2">
    <source>
        <dbReference type="Pfam" id="PF04480"/>
    </source>
</evidence>
<dbReference type="InterPro" id="IPR011335">
    <property type="entry name" value="Restrct_endonuc-II-like"/>
</dbReference>
<dbReference type="Proteomes" id="UP000319263">
    <property type="component" value="Chromosome"/>
</dbReference>
<dbReference type="EMBL" id="CP041692">
    <property type="protein sequence ID" value="QDP98215.1"/>
    <property type="molecule type" value="Genomic_DNA"/>
</dbReference>
<dbReference type="Pfam" id="PF04480">
    <property type="entry name" value="DUF559"/>
    <property type="match status" value="1"/>
</dbReference>
<accession>A0A516Q4A8</accession>
<dbReference type="AlphaFoldDB" id="A0A516Q4A8"/>
<proteinExistence type="predicted"/>
<evidence type="ECO:0000313" key="4">
    <source>
        <dbReference type="Proteomes" id="UP000319263"/>
    </source>
</evidence>
<protein>
    <submittedName>
        <fullName evidence="3">DUF559 domain-containing protein</fullName>
    </submittedName>
</protein>
<evidence type="ECO:0000313" key="3">
    <source>
        <dbReference type="EMBL" id="QDP98215.1"/>
    </source>
</evidence>
<keyword evidence="4" id="KW-1185">Reference proteome</keyword>
<dbReference type="InterPro" id="IPR007569">
    <property type="entry name" value="DUF559"/>
</dbReference>
<gene>
    <name evidence="3" type="ORF">FOE78_21975</name>
</gene>
<name>A0A516Q4A8_9ACTN</name>
<organism evidence="3 4">
    <name type="scientific">Microlunatus elymi</name>
    <dbReference type="NCBI Taxonomy" id="2596828"/>
    <lineage>
        <taxon>Bacteria</taxon>
        <taxon>Bacillati</taxon>
        <taxon>Actinomycetota</taxon>
        <taxon>Actinomycetes</taxon>
        <taxon>Propionibacteriales</taxon>
        <taxon>Propionibacteriaceae</taxon>
        <taxon>Microlunatus</taxon>
    </lineage>
</organism>
<dbReference type="OrthoDB" id="3728933at2"/>